<evidence type="ECO:0000256" key="10">
    <source>
        <dbReference type="ARBA" id="ARBA00022801"/>
    </source>
</evidence>
<dbReference type="GO" id="GO:0006310">
    <property type="term" value="P:DNA recombination"/>
    <property type="evidence" value="ECO:0007669"/>
    <property type="project" value="UniProtKB-KW"/>
</dbReference>
<keyword evidence="7" id="KW-0479">Metal-binding</keyword>
<keyword evidence="17" id="KW-0464">Manganese</keyword>
<dbReference type="SUPFAM" id="SSF50249">
    <property type="entry name" value="Nucleic acid-binding proteins"/>
    <property type="match status" value="1"/>
</dbReference>
<dbReference type="AlphaFoldDB" id="A0A1D8A9J8"/>
<dbReference type="NCBIfam" id="TIGR02776">
    <property type="entry name" value="NHEJ_ligase_prk"/>
    <property type="match status" value="1"/>
</dbReference>
<dbReference type="EC" id="6.5.1.1" evidence="2"/>
<dbReference type="PANTHER" id="PTHR42705">
    <property type="entry name" value="BIFUNCTIONAL NON-HOMOLOGOUS END JOINING PROTEIN LIGD"/>
    <property type="match status" value="1"/>
</dbReference>
<dbReference type="CDD" id="cd07971">
    <property type="entry name" value="OBF_DNA_ligase_LigD"/>
    <property type="match status" value="1"/>
</dbReference>
<keyword evidence="9" id="KW-0227">DNA damage</keyword>
<evidence type="ECO:0000256" key="7">
    <source>
        <dbReference type="ARBA" id="ARBA00022723"/>
    </source>
</evidence>
<sequence>MAAVPASGRSGKAGAPGADLLAEYNRKRDFAKTAEPAGKRSKTGGNAFIVQKHAARRLHWDFRLDVDGVLKSWAVTRGPSADPDDKRLAVRTEDHPLSYGEFEGGIPKGEYGGGTVMLWDRGTWAPIAGKSAKDIEDGHLHFTLDGERMKGEWLLVRMKPRPGEKRENWLLRKVKDAHAQTGDALVEQGLTSVLTGRTMAEIEADKGGTHSLKGKKGDAFAQVMEKAASRNARHKNRSRKGAGKLPKFRPVQFATLVDTVPTGNLWMHEIKFDGYRALVAAAGGKVVVHTRSGLDWTDKFGPLAAHIAALDLPPCLIDGELIARGTDGNPDFSSLQAVLKRGKGSQGEDQPLEFHAFDLLELDGENLAAMPNIERKERLEALLADAVPPIFVADHVIGAGETLYDAMCGAGQEGIIAKRIDAPYRGRRTKDWVKVKCTRRQEFVIVGWAKSSAKGRPFSSLLLGQYEDKTLIYRGKVGTGFDAEGLADMATRLEKLARKTPPLSVDKAEARGASWVTPKLVAEVAFAELTGEGRVRHGSFLGLRIDKKARAVTPEKAQAPPRAEIAVKISNRERVIFPESGNSKGDLADYYAAVAPLMLPFVTNRPISLVRCPQGRAKKCFFQKHDSGTFGEHVHHVPIREKDGGAEDYLYLNDAEGLLSCVQMGTIEFHGWAARVDDVERPDRMIFDLDPDEGLDFKECIRAAGDIRARLADLGLVTFAMLSGGKGVHVVVPLKRGHDWDTHKDFARRFAEAMSLAEPDRYVATMSKARRKGRIFIDWLRNQRGATAVLPYSARSRDRAPVAVPVSWDELDGMKTAHPFSIGDAAELIRRSERLHGWGFAEQRLPEI</sequence>
<dbReference type="InterPro" id="IPR014145">
    <property type="entry name" value="LigD_pol_dom"/>
</dbReference>
<protein>
    <recommendedName>
        <fullName evidence="2">DNA ligase (ATP)</fullName>
        <ecNumber evidence="2">6.5.1.1</ecNumber>
    </recommendedName>
    <alternativeName>
        <fullName evidence="19">NHEJ DNA polymerase</fullName>
    </alternativeName>
</protein>
<keyword evidence="18" id="KW-0511">Multifunctional enzyme</keyword>
<keyword evidence="22" id="KW-0614">Plasmid</keyword>
<dbReference type="GO" id="GO:0003677">
    <property type="term" value="F:DNA binding"/>
    <property type="evidence" value="ECO:0007669"/>
    <property type="project" value="UniProtKB-KW"/>
</dbReference>
<evidence type="ECO:0000256" key="20">
    <source>
        <dbReference type="ARBA" id="ARBA00034003"/>
    </source>
</evidence>
<dbReference type="InterPro" id="IPR014146">
    <property type="entry name" value="LigD_ligase_dom"/>
</dbReference>
<evidence type="ECO:0000256" key="6">
    <source>
        <dbReference type="ARBA" id="ARBA00022722"/>
    </source>
</evidence>
<keyword evidence="11" id="KW-0269">Exonuclease</keyword>
<evidence type="ECO:0000259" key="21">
    <source>
        <dbReference type="PROSITE" id="PS50160"/>
    </source>
</evidence>
<dbReference type="InterPro" id="IPR033651">
    <property type="entry name" value="PaeLigD_Pol-like"/>
</dbReference>
<dbReference type="InterPro" id="IPR014143">
    <property type="entry name" value="NHEJ_ligase_prk"/>
</dbReference>
<evidence type="ECO:0000256" key="3">
    <source>
        <dbReference type="ARBA" id="ARBA00022598"/>
    </source>
</evidence>
<keyword evidence="23" id="KW-1185">Reference proteome</keyword>
<dbReference type="GO" id="GO:0003887">
    <property type="term" value="F:DNA-directed DNA polymerase activity"/>
    <property type="evidence" value="ECO:0007669"/>
    <property type="project" value="UniProtKB-KW"/>
</dbReference>
<dbReference type="InterPro" id="IPR012340">
    <property type="entry name" value="NA-bd_OB-fold"/>
</dbReference>
<dbReference type="Gene3D" id="3.90.920.10">
    <property type="entry name" value="DNA primase, PRIM domain"/>
    <property type="match status" value="1"/>
</dbReference>
<keyword evidence="3 22" id="KW-0436">Ligase</keyword>
<evidence type="ECO:0000256" key="4">
    <source>
        <dbReference type="ARBA" id="ARBA00022679"/>
    </source>
</evidence>
<evidence type="ECO:0000256" key="15">
    <source>
        <dbReference type="ARBA" id="ARBA00023172"/>
    </source>
</evidence>
<keyword evidence="15" id="KW-0233">DNA recombination</keyword>
<dbReference type="Gene3D" id="3.30.470.30">
    <property type="entry name" value="DNA ligase/mRNA capping enzyme"/>
    <property type="match status" value="1"/>
</dbReference>
<comment type="catalytic activity">
    <reaction evidence="20">
        <text>ATP + (deoxyribonucleotide)n-3'-hydroxyl + 5'-phospho-(deoxyribonucleotide)m = (deoxyribonucleotide)n+m + AMP + diphosphate.</text>
        <dbReference type="EC" id="6.5.1.1"/>
    </reaction>
</comment>
<dbReference type="CDD" id="cd04862">
    <property type="entry name" value="PaeLigD_Pol_like"/>
    <property type="match status" value="1"/>
</dbReference>
<dbReference type="PROSITE" id="PS50160">
    <property type="entry name" value="DNA_LIGASE_A3"/>
    <property type="match status" value="1"/>
</dbReference>
<dbReference type="NCBIfam" id="TIGR02777">
    <property type="entry name" value="LigD_PE_dom"/>
    <property type="match status" value="1"/>
</dbReference>
<comment type="cofactor">
    <cofactor evidence="1">
        <name>Mn(2+)</name>
        <dbReference type="ChEBI" id="CHEBI:29035"/>
    </cofactor>
</comment>
<dbReference type="Pfam" id="PF21686">
    <property type="entry name" value="LigD_Prim-Pol"/>
    <property type="match status" value="1"/>
</dbReference>
<dbReference type="Proteomes" id="UP000094626">
    <property type="component" value="Plasmid pSA1"/>
</dbReference>
<evidence type="ECO:0000256" key="18">
    <source>
        <dbReference type="ARBA" id="ARBA00023268"/>
    </source>
</evidence>
<dbReference type="InterPro" id="IPR012310">
    <property type="entry name" value="DNA_ligase_ATP-dep_cent"/>
</dbReference>
<name>A0A1D8A9J8_9SPHN</name>
<keyword evidence="16" id="KW-0234">DNA repair</keyword>
<dbReference type="Pfam" id="PF13298">
    <property type="entry name" value="LigD_N"/>
    <property type="match status" value="1"/>
</dbReference>
<evidence type="ECO:0000256" key="19">
    <source>
        <dbReference type="ARBA" id="ARBA00029943"/>
    </source>
</evidence>
<evidence type="ECO:0000256" key="9">
    <source>
        <dbReference type="ARBA" id="ARBA00022763"/>
    </source>
</evidence>
<organism evidence="22 23">
    <name type="scientific">Novosphingobium resinovorum</name>
    <dbReference type="NCBI Taxonomy" id="158500"/>
    <lineage>
        <taxon>Bacteria</taxon>
        <taxon>Pseudomonadati</taxon>
        <taxon>Pseudomonadota</taxon>
        <taxon>Alphaproteobacteria</taxon>
        <taxon>Sphingomonadales</taxon>
        <taxon>Sphingomonadaceae</taxon>
        <taxon>Novosphingobium</taxon>
    </lineage>
</organism>
<dbReference type="SUPFAM" id="SSF56091">
    <property type="entry name" value="DNA ligase/mRNA capping enzyme, catalytic domain"/>
    <property type="match status" value="1"/>
</dbReference>
<dbReference type="NCBIfam" id="TIGR02778">
    <property type="entry name" value="ligD_pol"/>
    <property type="match status" value="1"/>
</dbReference>
<keyword evidence="10" id="KW-0378">Hydrolase</keyword>
<dbReference type="Pfam" id="PF04679">
    <property type="entry name" value="DNA_ligase_A_C"/>
    <property type="match status" value="1"/>
</dbReference>
<dbReference type="GO" id="GO:0005524">
    <property type="term" value="F:ATP binding"/>
    <property type="evidence" value="ECO:0007669"/>
    <property type="project" value="UniProtKB-KW"/>
</dbReference>
<dbReference type="OrthoDB" id="9802472at2"/>
<dbReference type="CDD" id="cd07906">
    <property type="entry name" value="Adenylation_DNA_ligase_LigD_LigC"/>
    <property type="match status" value="1"/>
</dbReference>
<feature type="domain" description="ATP-dependent DNA ligase family profile" evidence="21">
    <location>
        <begin position="345"/>
        <end position="478"/>
    </location>
</feature>
<dbReference type="InterPro" id="IPR014144">
    <property type="entry name" value="LigD_PE_domain"/>
</dbReference>
<evidence type="ECO:0000256" key="5">
    <source>
        <dbReference type="ARBA" id="ARBA00022695"/>
    </source>
</evidence>
<dbReference type="GO" id="GO:0003910">
    <property type="term" value="F:DNA ligase (ATP) activity"/>
    <property type="evidence" value="ECO:0007669"/>
    <property type="project" value="UniProtKB-EC"/>
</dbReference>
<dbReference type="KEGG" id="nre:BES08_17875"/>
<dbReference type="EMBL" id="CP017076">
    <property type="protein sequence ID" value="AOR78794.1"/>
    <property type="molecule type" value="Genomic_DNA"/>
</dbReference>
<keyword evidence="5" id="KW-0548">Nucleotidyltransferase</keyword>
<evidence type="ECO:0000256" key="13">
    <source>
        <dbReference type="ARBA" id="ARBA00022932"/>
    </source>
</evidence>
<evidence type="ECO:0000256" key="8">
    <source>
        <dbReference type="ARBA" id="ARBA00022741"/>
    </source>
</evidence>
<dbReference type="Gene3D" id="2.40.50.140">
    <property type="entry name" value="Nucleic acid-binding proteins"/>
    <property type="match status" value="1"/>
</dbReference>
<dbReference type="GO" id="GO:0004527">
    <property type="term" value="F:exonuclease activity"/>
    <property type="evidence" value="ECO:0007669"/>
    <property type="project" value="UniProtKB-KW"/>
</dbReference>
<proteinExistence type="predicted"/>
<gene>
    <name evidence="22" type="ORF">BES08_17875</name>
</gene>
<accession>A0A1D8A9J8</accession>
<evidence type="ECO:0000256" key="2">
    <source>
        <dbReference type="ARBA" id="ARBA00012727"/>
    </source>
</evidence>
<evidence type="ECO:0000256" key="17">
    <source>
        <dbReference type="ARBA" id="ARBA00023211"/>
    </source>
</evidence>
<evidence type="ECO:0000256" key="11">
    <source>
        <dbReference type="ARBA" id="ARBA00022839"/>
    </source>
</evidence>
<dbReference type="InterPro" id="IPR052171">
    <property type="entry name" value="NHEJ_LigD"/>
</dbReference>
<keyword evidence="8" id="KW-0547">Nucleotide-binding</keyword>
<keyword evidence="6" id="KW-0540">Nuclease</keyword>
<dbReference type="GO" id="GO:0006281">
    <property type="term" value="P:DNA repair"/>
    <property type="evidence" value="ECO:0007669"/>
    <property type="project" value="UniProtKB-KW"/>
</dbReference>
<reference evidence="23" key="1">
    <citation type="journal article" date="2017" name="J. Biotechnol.">
        <title>Complete genome sequence of Novosphingobium resinovorum SA1, a versatile xenobiotic-degrading bacterium capable of utilizing sulfanilic acid.</title>
        <authorList>
            <person name="Hegedus B."/>
            <person name="Kos P.B."/>
            <person name="Balint B."/>
            <person name="Maroti G."/>
            <person name="Gan H.M."/>
            <person name="Perei K."/>
            <person name="Rakhely G."/>
        </authorList>
    </citation>
    <scope>NUCLEOTIDE SEQUENCE [LARGE SCALE GENOMIC DNA]</scope>
    <source>
        <strain evidence="23">SA1</strain>
    </source>
</reference>
<keyword evidence="4" id="KW-0808">Transferase</keyword>
<keyword evidence="13" id="KW-0239">DNA-directed DNA polymerase</keyword>
<dbReference type="Pfam" id="PF01068">
    <property type="entry name" value="DNA_ligase_A_M"/>
    <property type="match status" value="1"/>
</dbReference>
<evidence type="ECO:0000256" key="12">
    <source>
        <dbReference type="ARBA" id="ARBA00022840"/>
    </source>
</evidence>
<dbReference type="InterPro" id="IPR012309">
    <property type="entry name" value="DNA_ligase_ATP-dep_C"/>
</dbReference>
<geneLocation type="plasmid" evidence="22 23">
    <name>pSA1</name>
</geneLocation>
<dbReference type="NCBIfam" id="NF004628">
    <property type="entry name" value="PRK05972.1"/>
    <property type="match status" value="1"/>
</dbReference>
<evidence type="ECO:0000256" key="14">
    <source>
        <dbReference type="ARBA" id="ARBA00023125"/>
    </source>
</evidence>
<evidence type="ECO:0000313" key="23">
    <source>
        <dbReference type="Proteomes" id="UP000094626"/>
    </source>
</evidence>
<dbReference type="PANTHER" id="PTHR42705:SF2">
    <property type="entry name" value="BIFUNCTIONAL NON-HOMOLOGOUS END JOINING PROTEIN LIGD"/>
    <property type="match status" value="1"/>
</dbReference>
<keyword evidence="14" id="KW-0238">DNA-binding</keyword>
<dbReference type="Gene3D" id="3.30.1490.70">
    <property type="match status" value="1"/>
</dbReference>
<evidence type="ECO:0000313" key="22">
    <source>
        <dbReference type="EMBL" id="AOR78794.1"/>
    </source>
</evidence>
<dbReference type="GO" id="GO:0046872">
    <property type="term" value="F:metal ion binding"/>
    <property type="evidence" value="ECO:0007669"/>
    <property type="project" value="UniProtKB-KW"/>
</dbReference>
<keyword evidence="12" id="KW-0067">ATP-binding</keyword>
<evidence type="ECO:0000256" key="1">
    <source>
        <dbReference type="ARBA" id="ARBA00001936"/>
    </source>
</evidence>
<evidence type="ECO:0000256" key="16">
    <source>
        <dbReference type="ARBA" id="ARBA00023204"/>
    </source>
</evidence>
<dbReference type="NCBIfam" id="TIGR02779">
    <property type="entry name" value="NHEJ_ligase_lig"/>
    <property type="match status" value="1"/>
</dbReference>
<dbReference type="RefSeq" id="WP_069709337.1">
    <property type="nucleotide sequence ID" value="NZ_CP017076.1"/>
</dbReference>